<keyword evidence="2" id="KW-1185">Reference proteome</keyword>
<dbReference type="Pfam" id="PF09365">
    <property type="entry name" value="DUF2461"/>
    <property type="match status" value="1"/>
</dbReference>
<dbReference type="InterPro" id="IPR015996">
    <property type="entry name" value="UCP028451"/>
</dbReference>
<dbReference type="AlphaFoldDB" id="A0A0B7ID05"/>
<gene>
    <name evidence="1" type="ORF">CCAND38_490016</name>
</gene>
<name>A0A0B7ID05_9FLAO</name>
<dbReference type="PIRSF" id="PIRSF028451">
    <property type="entry name" value="UCP028451"/>
    <property type="match status" value="1"/>
</dbReference>
<dbReference type="PANTHER" id="PTHR36452">
    <property type="entry name" value="CHROMOSOME 12, WHOLE GENOME SHOTGUN SEQUENCE"/>
    <property type="match status" value="1"/>
</dbReference>
<dbReference type="NCBIfam" id="TIGR02453">
    <property type="entry name" value="TIGR02453 family protein"/>
    <property type="match status" value="1"/>
</dbReference>
<dbReference type="EMBL" id="CDOI01000161">
    <property type="protein sequence ID" value="CEN47838.1"/>
    <property type="molecule type" value="Genomic_DNA"/>
</dbReference>
<organism evidence="1 2">
    <name type="scientific">Capnocytophaga canis</name>
    <dbReference type="NCBI Taxonomy" id="1848903"/>
    <lineage>
        <taxon>Bacteria</taxon>
        <taxon>Pseudomonadati</taxon>
        <taxon>Bacteroidota</taxon>
        <taxon>Flavobacteriia</taxon>
        <taxon>Flavobacteriales</taxon>
        <taxon>Flavobacteriaceae</taxon>
        <taxon>Capnocytophaga</taxon>
    </lineage>
</organism>
<dbReference type="Proteomes" id="UP000045051">
    <property type="component" value="Unassembled WGS sequence"/>
</dbReference>
<accession>A0A0B7ID05</accession>
<proteinExistence type="predicted"/>
<dbReference type="RefSeq" id="WP_042344713.1">
    <property type="nucleotide sequence ID" value="NZ_CDOI01000161.1"/>
</dbReference>
<protein>
    <recommendedName>
        <fullName evidence="3">TIGR02453 family protein</fullName>
    </recommendedName>
</protein>
<evidence type="ECO:0000313" key="1">
    <source>
        <dbReference type="EMBL" id="CEN47838.1"/>
    </source>
</evidence>
<reference evidence="1 2" key="1">
    <citation type="submission" date="2015-01" db="EMBL/GenBank/DDBJ databases">
        <authorList>
            <person name="Xiang T."/>
            <person name="Song Y."/>
            <person name="Huang L."/>
            <person name="Wang B."/>
            <person name="Wu P."/>
        </authorList>
    </citation>
    <scope>NUCLEOTIDE SEQUENCE [LARGE SCALE GENOMIC DNA]</scope>
    <source>
        <strain evidence="1 2">CcD38</strain>
    </source>
</reference>
<sequence>MNENVKIQFLKDLSRNNNREWFAEHKSEYDAIAKDNKIFFQEILQRLRQHDDITDMHIFRIYKDVRFSKDKSPYKTNFGASFTRRKPELRGGYYIHIEPNNSFVGGGFWNPNKEDTFRIRKEFEMDDQPIREIIADMKFQKYFGNIQAFDTLKTAPKGFEKDLPAIDLIRMKHWVVKRNFSDEDVENEYFLNEVIDTFLAMRPWFDYMSEVLTTDLNGESVL</sequence>
<evidence type="ECO:0000313" key="2">
    <source>
        <dbReference type="Proteomes" id="UP000045051"/>
    </source>
</evidence>
<evidence type="ECO:0008006" key="3">
    <source>
        <dbReference type="Google" id="ProtNLM"/>
    </source>
</evidence>
<dbReference type="PANTHER" id="PTHR36452:SF1">
    <property type="entry name" value="DUF2461 DOMAIN-CONTAINING PROTEIN"/>
    <property type="match status" value="1"/>
</dbReference>
<dbReference type="InterPro" id="IPR012808">
    <property type="entry name" value="CHP02453"/>
</dbReference>